<dbReference type="InterPro" id="IPR013342">
    <property type="entry name" value="Mandelate_racemase_C"/>
</dbReference>
<dbReference type="Proteomes" id="UP001323798">
    <property type="component" value="Chromosome"/>
</dbReference>
<dbReference type="SUPFAM" id="SSF51604">
    <property type="entry name" value="Enolase C-terminal domain-like"/>
    <property type="match status" value="1"/>
</dbReference>
<dbReference type="InterPro" id="IPR029017">
    <property type="entry name" value="Enolase-like_N"/>
</dbReference>
<reference evidence="3 4" key="1">
    <citation type="submission" date="2023-11" db="EMBL/GenBank/DDBJ databases">
        <title>Genome sequence of Microbacterium rhizosphaerae KACC 19337.</title>
        <authorList>
            <person name="Choi H."/>
            <person name="Kim S."/>
            <person name="Kim Y."/>
            <person name="Kwon S.-W."/>
            <person name="Heo J."/>
        </authorList>
    </citation>
    <scope>NUCLEOTIDE SEQUENCE [LARGE SCALE GENOMIC DNA]</scope>
    <source>
        <strain evidence="3 4">KACC 19337</strain>
    </source>
</reference>
<name>A0ABZ0SKG9_9MICO</name>
<dbReference type="SFLD" id="SFLDG00179">
    <property type="entry name" value="mandelate_racemase"/>
    <property type="match status" value="1"/>
</dbReference>
<evidence type="ECO:0000313" key="4">
    <source>
        <dbReference type="Proteomes" id="UP001323798"/>
    </source>
</evidence>
<proteinExistence type="predicted"/>
<dbReference type="SFLD" id="SFLDS00001">
    <property type="entry name" value="Enolase"/>
    <property type="match status" value="1"/>
</dbReference>
<dbReference type="InterPro" id="IPR034593">
    <property type="entry name" value="DgoD-like"/>
</dbReference>
<dbReference type="InterPro" id="IPR013341">
    <property type="entry name" value="Mandelate_racemase_N_dom"/>
</dbReference>
<keyword evidence="4" id="KW-1185">Reference proteome</keyword>
<protein>
    <submittedName>
        <fullName evidence="3">Mandelate racemase/muconate lactonizing enzyme family protein</fullName>
    </submittedName>
</protein>
<dbReference type="SMART" id="SM00922">
    <property type="entry name" value="MR_MLE"/>
    <property type="match status" value="1"/>
</dbReference>
<dbReference type="SUPFAM" id="SSF54826">
    <property type="entry name" value="Enolase N-terminal domain-like"/>
    <property type="match status" value="1"/>
</dbReference>
<dbReference type="CDD" id="cd03316">
    <property type="entry name" value="MR_like"/>
    <property type="match status" value="1"/>
</dbReference>
<dbReference type="Pfam" id="PF02746">
    <property type="entry name" value="MR_MLE_N"/>
    <property type="match status" value="1"/>
</dbReference>
<evidence type="ECO:0000259" key="2">
    <source>
        <dbReference type="SMART" id="SM00922"/>
    </source>
</evidence>
<feature type="domain" description="Mandelate racemase/muconate lactonizing enzyme C-terminal" evidence="2">
    <location>
        <begin position="183"/>
        <end position="293"/>
    </location>
</feature>
<dbReference type="EMBL" id="CP139368">
    <property type="protein sequence ID" value="WPR89113.1"/>
    <property type="molecule type" value="Genomic_DNA"/>
</dbReference>
<dbReference type="Pfam" id="PF13378">
    <property type="entry name" value="MR_MLE_C"/>
    <property type="match status" value="1"/>
</dbReference>
<sequence>MADRVEGSVMARDVRPVDERGSAHGTFGRIVAIDTFRPRSQESVCFVQLHTDAGEVGLGEAFMGASAVEAYIHDVAAGKLGDIEQPTPEHVAAALQPYVGYQGSGAETRGNGAIDVALWDILGQRAGLPLVDMFGGAVRDQIDVYNTCAGPGYVSNAVGQSVSNWGLPADGPADDLQDLDAFLHRPAELARDLKASGVKGMKIWPFDVAAERSGGLEITAAEMRAALDIVEAIRSEVGMDMHLMIELHGLWYPRAAQQIMRELEPYRPYWVEDPLRADAVDAMIGLHREVNVPIALGETGTGRRGLLPLIRDRAIDVLTLDIGWTGGITEARKLASLADTYLTPIAPHDCTGPVSLAIDTHLVCNAPNGLIQETARAFLATWYPEFTTGYPEPVDGVIRPTRTPGHGVKLRSDFVTRADVIRRTTRL</sequence>
<dbReference type="PANTHER" id="PTHR48080:SF2">
    <property type="entry name" value="D-GALACTONATE DEHYDRATASE"/>
    <property type="match status" value="1"/>
</dbReference>
<dbReference type="Gene3D" id="3.30.390.10">
    <property type="entry name" value="Enolase-like, N-terminal domain"/>
    <property type="match status" value="1"/>
</dbReference>
<accession>A0ABZ0SKG9</accession>
<dbReference type="PANTHER" id="PTHR48080">
    <property type="entry name" value="D-GALACTONATE DEHYDRATASE-RELATED"/>
    <property type="match status" value="1"/>
</dbReference>
<organism evidence="3 4">
    <name type="scientific">Microbacterium rhizosphaerae</name>
    <dbReference type="NCBI Taxonomy" id="1678237"/>
    <lineage>
        <taxon>Bacteria</taxon>
        <taxon>Bacillati</taxon>
        <taxon>Actinomycetota</taxon>
        <taxon>Actinomycetes</taxon>
        <taxon>Micrococcales</taxon>
        <taxon>Microbacteriaceae</taxon>
        <taxon>Microbacterium</taxon>
    </lineage>
</organism>
<evidence type="ECO:0000313" key="3">
    <source>
        <dbReference type="EMBL" id="WPR89113.1"/>
    </source>
</evidence>
<dbReference type="Gene3D" id="3.20.20.120">
    <property type="entry name" value="Enolase-like C-terminal domain"/>
    <property type="match status" value="1"/>
</dbReference>
<dbReference type="InterPro" id="IPR036849">
    <property type="entry name" value="Enolase-like_C_sf"/>
</dbReference>
<keyword evidence="1" id="KW-0456">Lyase</keyword>
<evidence type="ECO:0000256" key="1">
    <source>
        <dbReference type="ARBA" id="ARBA00023239"/>
    </source>
</evidence>
<dbReference type="RefSeq" id="WP_320941830.1">
    <property type="nucleotide sequence ID" value="NZ_BAABEU010000001.1"/>
</dbReference>
<dbReference type="InterPro" id="IPR029065">
    <property type="entry name" value="Enolase_C-like"/>
</dbReference>
<gene>
    <name evidence="3" type="ORF">SM116_15320</name>
</gene>